<dbReference type="InterPro" id="IPR029068">
    <property type="entry name" value="Glyas_Bleomycin-R_OHBP_Dase"/>
</dbReference>
<protein>
    <submittedName>
        <fullName evidence="2">Glyoxalase</fullName>
    </submittedName>
</protein>
<dbReference type="OrthoDB" id="9792323at2"/>
<dbReference type="AlphaFoldDB" id="A0A0R0DEQ9"/>
<dbReference type="PANTHER" id="PTHR33993:SF1">
    <property type="entry name" value="GLYOXALASE FAMILY PROTEIN"/>
    <property type="match status" value="1"/>
</dbReference>
<dbReference type="InterPro" id="IPR037523">
    <property type="entry name" value="VOC_core"/>
</dbReference>
<proteinExistence type="predicted"/>
<dbReference type="PROSITE" id="PS51819">
    <property type="entry name" value="VOC"/>
    <property type="match status" value="1"/>
</dbReference>
<dbReference type="CDD" id="cd07247">
    <property type="entry name" value="SgaA_N_like"/>
    <property type="match status" value="1"/>
</dbReference>
<gene>
    <name evidence="2" type="ORF">ABB30_08940</name>
</gene>
<dbReference type="Gene3D" id="3.10.180.10">
    <property type="entry name" value="2,3-Dihydroxybiphenyl 1,2-Dioxygenase, domain 1"/>
    <property type="match status" value="1"/>
</dbReference>
<dbReference type="InterPro" id="IPR052164">
    <property type="entry name" value="Anthracycline_SecMetBiosynth"/>
</dbReference>
<sequence>MSTHAHEKINYLEFPSSDLAATKQFFSTALGWAFVDYGPEYSAFSGQGLDGGFFAASRVARPHEGSGLVVFYSADLEATQRKVIAAGAVIAQHIFEFPGGRRFHFVEPGGNEFAVWSEPAA</sequence>
<evidence type="ECO:0000259" key="1">
    <source>
        <dbReference type="PROSITE" id="PS51819"/>
    </source>
</evidence>
<dbReference type="Pfam" id="PF00903">
    <property type="entry name" value="Glyoxalase"/>
    <property type="match status" value="1"/>
</dbReference>
<feature type="domain" description="VOC" evidence="1">
    <location>
        <begin position="8"/>
        <end position="118"/>
    </location>
</feature>
<comment type="caution">
    <text evidence="2">The sequence shown here is derived from an EMBL/GenBank/DDBJ whole genome shotgun (WGS) entry which is preliminary data.</text>
</comment>
<dbReference type="Proteomes" id="UP000050956">
    <property type="component" value="Unassembled WGS sequence"/>
</dbReference>
<dbReference type="RefSeq" id="WP_057637954.1">
    <property type="nucleotide sequence ID" value="NZ_LDJM01000021.1"/>
</dbReference>
<name>A0A0R0DEQ9_9GAMM</name>
<dbReference type="PANTHER" id="PTHR33993">
    <property type="entry name" value="GLYOXALASE-RELATED"/>
    <property type="match status" value="1"/>
</dbReference>
<dbReference type="EMBL" id="LDJM01000021">
    <property type="protein sequence ID" value="KRG76826.1"/>
    <property type="molecule type" value="Genomic_DNA"/>
</dbReference>
<dbReference type="STRING" id="336566.ABB30_08940"/>
<accession>A0A0R0DEQ9</accession>
<reference evidence="2 3" key="1">
    <citation type="submission" date="2015-05" db="EMBL/GenBank/DDBJ databases">
        <title>Genome sequencing and analysis of members of genus Stenotrophomonas.</title>
        <authorList>
            <person name="Patil P.P."/>
            <person name="Midha S."/>
            <person name="Patil P.B."/>
        </authorList>
    </citation>
    <scope>NUCLEOTIDE SEQUENCE [LARGE SCALE GENOMIC DNA]</scope>
    <source>
        <strain evidence="2 3">DSM 24757</strain>
    </source>
</reference>
<dbReference type="PATRIC" id="fig|336566.3.peg.1199"/>
<dbReference type="InterPro" id="IPR004360">
    <property type="entry name" value="Glyas_Fos-R_dOase_dom"/>
</dbReference>
<evidence type="ECO:0000313" key="2">
    <source>
        <dbReference type="EMBL" id="KRG76826.1"/>
    </source>
</evidence>
<organism evidence="2 3">
    <name type="scientific">Stenotrophomonas ginsengisoli</name>
    <dbReference type="NCBI Taxonomy" id="336566"/>
    <lineage>
        <taxon>Bacteria</taxon>
        <taxon>Pseudomonadati</taxon>
        <taxon>Pseudomonadota</taxon>
        <taxon>Gammaproteobacteria</taxon>
        <taxon>Lysobacterales</taxon>
        <taxon>Lysobacteraceae</taxon>
        <taxon>Stenotrophomonas</taxon>
    </lineage>
</organism>
<keyword evidence="3" id="KW-1185">Reference proteome</keyword>
<evidence type="ECO:0000313" key="3">
    <source>
        <dbReference type="Proteomes" id="UP000050956"/>
    </source>
</evidence>
<dbReference type="SUPFAM" id="SSF54593">
    <property type="entry name" value="Glyoxalase/Bleomycin resistance protein/Dihydroxybiphenyl dioxygenase"/>
    <property type="match status" value="1"/>
</dbReference>